<keyword evidence="5" id="KW-1185">Reference proteome</keyword>
<proteinExistence type="predicted"/>
<dbReference type="EC" id="3.5.3.6" evidence="2"/>
<sequence>MPGAEPRLPATLGGEGWLGRTASHGEDLAAGQLWRACGNRSETGRLRRVALARPPASLAAIADPQVQLLLRCPDLQRLQAQFFALKQYFESAGVAVDVLDDAAAPPNILFMRDLFFMTPEGAIVARPASRQRAGEARLVSRFLADLGIPILLTVHADGLFEGADALWIAPDHVLIGIGRRSNASGAAQVSETLARIGVKCSLVDLPPGVQHLLGSVNFLSPGKAVYNGAARSPAIEAALSAQGIACVICTEREEIERDRVLNFVAIDAGHVIAPAGGARTRAQLQRESVRVDSLDVSEYLACAGGIGCSVGILARDPPAVAEAAVD</sequence>
<dbReference type="AlphaFoldDB" id="A0A4V3DN84"/>
<dbReference type="Pfam" id="PF02274">
    <property type="entry name" value="ADI"/>
    <property type="match status" value="1"/>
</dbReference>
<evidence type="ECO:0000256" key="2">
    <source>
        <dbReference type="ARBA" id="ARBA00012171"/>
    </source>
</evidence>
<comment type="caution">
    <text evidence="4">The sequence shown here is derived from an EMBL/GenBank/DDBJ whole genome shotgun (WGS) entry which is preliminary data.</text>
</comment>
<keyword evidence="4" id="KW-0378">Hydrolase</keyword>
<evidence type="ECO:0000313" key="5">
    <source>
        <dbReference type="Proteomes" id="UP000295293"/>
    </source>
</evidence>
<dbReference type="RefSeq" id="WP_133817217.1">
    <property type="nucleotide sequence ID" value="NZ_SNZH01000002.1"/>
</dbReference>
<dbReference type="GO" id="GO:0019546">
    <property type="term" value="P:L-arginine deiminase pathway"/>
    <property type="evidence" value="ECO:0007669"/>
    <property type="project" value="TreeGrafter"/>
</dbReference>
<dbReference type="EMBL" id="SNZH01000002">
    <property type="protein sequence ID" value="TDR47496.1"/>
    <property type="molecule type" value="Genomic_DNA"/>
</dbReference>
<gene>
    <name evidence="4" type="ORF">DFR29_102156</name>
</gene>
<comment type="pathway">
    <text evidence="1">Amino-acid degradation; L-arginine degradation via ADI pathway; carbamoyl phosphate from L-arginine: step 1/2.</text>
</comment>
<comment type="catalytic activity">
    <reaction evidence="3">
        <text>L-arginine + H2O = L-citrulline + NH4(+)</text>
        <dbReference type="Rhea" id="RHEA:19597"/>
        <dbReference type="ChEBI" id="CHEBI:15377"/>
        <dbReference type="ChEBI" id="CHEBI:28938"/>
        <dbReference type="ChEBI" id="CHEBI:32682"/>
        <dbReference type="ChEBI" id="CHEBI:57743"/>
        <dbReference type="EC" id="3.5.3.6"/>
    </reaction>
</comment>
<dbReference type="PANTHER" id="PTHR47271:SF2">
    <property type="entry name" value="ARGININE DEIMINASE"/>
    <property type="match status" value="1"/>
</dbReference>
<protein>
    <recommendedName>
        <fullName evidence="2">arginine deiminase</fullName>
        <ecNumber evidence="2">3.5.3.6</ecNumber>
    </recommendedName>
</protein>
<accession>A0A4V3DN84</accession>
<reference evidence="4 5" key="1">
    <citation type="submission" date="2019-03" db="EMBL/GenBank/DDBJ databases">
        <title>Genomic Encyclopedia of Type Strains, Phase IV (KMG-IV): sequencing the most valuable type-strain genomes for metagenomic binning, comparative biology and taxonomic classification.</title>
        <authorList>
            <person name="Goeker M."/>
        </authorList>
    </citation>
    <scope>NUCLEOTIDE SEQUENCE [LARGE SCALE GENOMIC DNA]</scope>
    <source>
        <strain evidence="4 5">DSM 21667</strain>
    </source>
</reference>
<organism evidence="4 5">
    <name type="scientific">Tahibacter aquaticus</name>
    <dbReference type="NCBI Taxonomy" id="520092"/>
    <lineage>
        <taxon>Bacteria</taxon>
        <taxon>Pseudomonadati</taxon>
        <taxon>Pseudomonadota</taxon>
        <taxon>Gammaproteobacteria</taxon>
        <taxon>Lysobacterales</taxon>
        <taxon>Rhodanobacteraceae</taxon>
        <taxon>Tahibacter</taxon>
    </lineage>
</organism>
<dbReference type="GO" id="GO:0016990">
    <property type="term" value="F:arginine deiminase activity"/>
    <property type="evidence" value="ECO:0007669"/>
    <property type="project" value="UniProtKB-EC"/>
</dbReference>
<dbReference type="Proteomes" id="UP000295293">
    <property type="component" value="Unassembled WGS sequence"/>
</dbReference>
<dbReference type="OrthoDB" id="9807502at2"/>
<name>A0A4V3DN84_9GAMM</name>
<evidence type="ECO:0000256" key="3">
    <source>
        <dbReference type="ARBA" id="ARBA00049429"/>
    </source>
</evidence>
<evidence type="ECO:0000313" key="4">
    <source>
        <dbReference type="EMBL" id="TDR47496.1"/>
    </source>
</evidence>
<evidence type="ECO:0000256" key="1">
    <source>
        <dbReference type="ARBA" id="ARBA00005213"/>
    </source>
</evidence>
<dbReference type="Gene3D" id="3.75.10.10">
    <property type="entry name" value="L-arginine/glycine Amidinotransferase, Chain A"/>
    <property type="match status" value="1"/>
</dbReference>
<dbReference type="PANTHER" id="PTHR47271">
    <property type="entry name" value="ARGININE DEIMINASE"/>
    <property type="match status" value="1"/>
</dbReference>
<dbReference type="SUPFAM" id="SSF55909">
    <property type="entry name" value="Pentein"/>
    <property type="match status" value="1"/>
</dbReference>